<organism evidence="11 12">
    <name type="scientific">Zophobas morio</name>
    <dbReference type="NCBI Taxonomy" id="2755281"/>
    <lineage>
        <taxon>Eukaryota</taxon>
        <taxon>Metazoa</taxon>
        <taxon>Ecdysozoa</taxon>
        <taxon>Arthropoda</taxon>
        <taxon>Hexapoda</taxon>
        <taxon>Insecta</taxon>
        <taxon>Pterygota</taxon>
        <taxon>Neoptera</taxon>
        <taxon>Endopterygota</taxon>
        <taxon>Coleoptera</taxon>
        <taxon>Polyphaga</taxon>
        <taxon>Cucujiformia</taxon>
        <taxon>Tenebrionidae</taxon>
        <taxon>Zophobas</taxon>
    </lineage>
</organism>
<proteinExistence type="inferred from homology"/>
<evidence type="ECO:0000256" key="5">
    <source>
        <dbReference type="ARBA" id="ARBA00022725"/>
    </source>
</evidence>
<protein>
    <recommendedName>
        <fullName evidence="10">Odorant receptor</fullName>
    </recommendedName>
</protein>
<evidence type="ECO:0000256" key="8">
    <source>
        <dbReference type="ARBA" id="ARBA00023170"/>
    </source>
</evidence>
<evidence type="ECO:0000256" key="2">
    <source>
        <dbReference type="ARBA" id="ARBA00022475"/>
    </source>
</evidence>
<feature type="transmembrane region" description="Helical" evidence="10">
    <location>
        <begin position="251"/>
        <end position="275"/>
    </location>
</feature>
<keyword evidence="12" id="KW-1185">Reference proteome</keyword>
<feature type="transmembrane region" description="Helical" evidence="10">
    <location>
        <begin position="287"/>
        <end position="304"/>
    </location>
</feature>
<evidence type="ECO:0000256" key="4">
    <source>
        <dbReference type="ARBA" id="ARBA00022692"/>
    </source>
</evidence>
<dbReference type="GO" id="GO:0005549">
    <property type="term" value="F:odorant binding"/>
    <property type="evidence" value="ECO:0007669"/>
    <property type="project" value="InterPro"/>
</dbReference>
<dbReference type="PANTHER" id="PTHR21137:SF35">
    <property type="entry name" value="ODORANT RECEPTOR 19A-RELATED"/>
    <property type="match status" value="1"/>
</dbReference>
<keyword evidence="3 10" id="KW-0716">Sensory transduction</keyword>
<comment type="similarity">
    <text evidence="10">Belongs to the insect chemoreceptor superfamily. Heteromeric odorant receptor channel (TC 1.A.69) family.</text>
</comment>
<dbReference type="InterPro" id="IPR004117">
    <property type="entry name" value="7tm6_olfct_rcpt"/>
</dbReference>
<dbReference type="Pfam" id="PF02949">
    <property type="entry name" value="7tm_6"/>
    <property type="match status" value="1"/>
</dbReference>
<evidence type="ECO:0000256" key="10">
    <source>
        <dbReference type="RuleBase" id="RU351113"/>
    </source>
</evidence>
<evidence type="ECO:0000256" key="3">
    <source>
        <dbReference type="ARBA" id="ARBA00022606"/>
    </source>
</evidence>
<keyword evidence="6 10" id="KW-1133">Transmembrane helix</keyword>
<evidence type="ECO:0000256" key="6">
    <source>
        <dbReference type="ARBA" id="ARBA00022989"/>
    </source>
</evidence>
<keyword evidence="2" id="KW-1003">Cell membrane</keyword>
<feature type="transmembrane region" description="Helical" evidence="10">
    <location>
        <begin position="166"/>
        <end position="199"/>
    </location>
</feature>
<sequence length="379" mass="43943">MKVSEQSFAINLHIMRAFGLYTSKESTPTWKVISYLMYTIFMLPVPLFGTLYFIFDTTNFDMMRLNDNAFLIAEISCQFTKLFPFIKDADRVRKCIHYFENSVFRVLKPREVTILQECIDTCVRNSKVYVFAVFSINIIWASKPFFEKDYRLPVDLWLPFDPTTGPVIYYPVFVALVIAVGYVSIACAAIDPLIAGLAFQASSQLKILKDNLEHLGENFETFKDNGLAGRIRNCVIHHQEILNFTHEYEECFSLAVFGQFVGSVFVICFCCLQLSKMEPMSYNSFSILTYMVVYMVELLFYCYYGTILYEESNNLTQAAYMGKWYEYDIKSRKVLMILMERSNNPIVITAGKLLEVSLVTFTTILRRSYSLLAVLENYY</sequence>
<gene>
    <name evidence="11" type="ORF">Zmor_002374</name>
</gene>
<keyword evidence="7 10" id="KW-0472">Membrane</keyword>
<dbReference type="EMBL" id="JALNTZ010000001">
    <property type="protein sequence ID" value="KAJ3666956.1"/>
    <property type="molecule type" value="Genomic_DNA"/>
</dbReference>
<keyword evidence="8 10" id="KW-0675">Receptor</keyword>
<evidence type="ECO:0000313" key="11">
    <source>
        <dbReference type="EMBL" id="KAJ3666956.1"/>
    </source>
</evidence>
<keyword evidence="9 10" id="KW-0807">Transducer</keyword>
<reference evidence="11" key="1">
    <citation type="journal article" date="2023" name="G3 (Bethesda)">
        <title>Whole genome assemblies of Zophobas morio and Tenebrio molitor.</title>
        <authorList>
            <person name="Kaur S."/>
            <person name="Stinson S.A."/>
            <person name="diCenzo G.C."/>
        </authorList>
    </citation>
    <scope>NUCLEOTIDE SEQUENCE</scope>
    <source>
        <strain evidence="11">QUZm001</strain>
    </source>
</reference>
<dbReference type="GO" id="GO:0004984">
    <property type="term" value="F:olfactory receptor activity"/>
    <property type="evidence" value="ECO:0007669"/>
    <property type="project" value="InterPro"/>
</dbReference>
<evidence type="ECO:0000256" key="7">
    <source>
        <dbReference type="ARBA" id="ARBA00023136"/>
    </source>
</evidence>
<keyword evidence="4 10" id="KW-0812">Transmembrane</keyword>
<dbReference type="AlphaFoldDB" id="A0AA38J7V9"/>
<keyword evidence="5 10" id="KW-0552">Olfaction</keyword>
<dbReference type="PANTHER" id="PTHR21137">
    <property type="entry name" value="ODORANT RECEPTOR"/>
    <property type="match status" value="1"/>
</dbReference>
<dbReference type="GO" id="GO:0005886">
    <property type="term" value="C:plasma membrane"/>
    <property type="evidence" value="ECO:0007669"/>
    <property type="project" value="UniProtKB-SubCell"/>
</dbReference>
<evidence type="ECO:0000313" key="12">
    <source>
        <dbReference type="Proteomes" id="UP001168821"/>
    </source>
</evidence>
<comment type="caution">
    <text evidence="11">The sequence shown here is derived from an EMBL/GenBank/DDBJ whole genome shotgun (WGS) entry which is preliminary data.</text>
</comment>
<evidence type="ECO:0000256" key="9">
    <source>
        <dbReference type="ARBA" id="ARBA00023224"/>
    </source>
</evidence>
<dbReference type="Proteomes" id="UP001168821">
    <property type="component" value="Unassembled WGS sequence"/>
</dbReference>
<accession>A0AA38J7V9</accession>
<name>A0AA38J7V9_9CUCU</name>
<comment type="subcellular location">
    <subcellularLocation>
        <location evidence="1 10">Cell membrane</location>
        <topology evidence="1 10">Multi-pass membrane protein</topology>
    </subcellularLocation>
</comment>
<evidence type="ECO:0000256" key="1">
    <source>
        <dbReference type="ARBA" id="ARBA00004651"/>
    </source>
</evidence>
<dbReference type="GO" id="GO:0007165">
    <property type="term" value="P:signal transduction"/>
    <property type="evidence" value="ECO:0007669"/>
    <property type="project" value="UniProtKB-KW"/>
</dbReference>
<feature type="transmembrane region" description="Helical" evidence="10">
    <location>
        <begin position="35"/>
        <end position="55"/>
    </location>
</feature>
<feature type="transmembrane region" description="Helical" evidence="10">
    <location>
        <begin position="128"/>
        <end position="146"/>
    </location>
</feature>
<comment type="caution">
    <text evidence="10">Lacks conserved residue(s) required for the propagation of feature annotation.</text>
</comment>